<evidence type="ECO:0000256" key="6">
    <source>
        <dbReference type="ARBA" id="ARBA00022989"/>
    </source>
</evidence>
<dbReference type="PANTHER" id="PTHR30487">
    <property type="entry name" value="TYPE 4 PREPILIN-LIKE PROTEINS LEADER PEPTIDE-PROCESSING ENZYME"/>
    <property type="match status" value="1"/>
</dbReference>
<keyword evidence="6 10" id="KW-1133">Transmembrane helix</keyword>
<dbReference type="InterPro" id="IPR014032">
    <property type="entry name" value="Peptidase_A24A_bac"/>
</dbReference>
<dbReference type="InterPro" id="IPR050882">
    <property type="entry name" value="Prepilin_peptidase/N-MTase"/>
</dbReference>
<comment type="similarity">
    <text evidence="2 8">Belongs to the peptidase A24 family.</text>
</comment>
<evidence type="ECO:0000256" key="8">
    <source>
        <dbReference type="RuleBase" id="RU003793"/>
    </source>
</evidence>
<evidence type="ECO:0000256" key="10">
    <source>
        <dbReference type="SAM" id="Phobius"/>
    </source>
</evidence>
<evidence type="ECO:0000256" key="2">
    <source>
        <dbReference type="ARBA" id="ARBA00005801"/>
    </source>
</evidence>
<name>A0A098B3M3_DESHA</name>
<dbReference type="PRINTS" id="PR00864">
    <property type="entry name" value="PREPILNPTASE"/>
</dbReference>
<dbReference type="GO" id="GO:0032259">
    <property type="term" value="P:methylation"/>
    <property type="evidence" value="ECO:0007669"/>
    <property type="project" value="UniProtKB-KW"/>
</dbReference>
<keyword evidence="9 13" id="KW-0808">Transferase</keyword>
<keyword evidence="9" id="KW-0511">Multifunctional enzyme</keyword>
<dbReference type="RefSeq" id="WP_005810897.1">
    <property type="nucleotide sequence ID" value="NZ_CABKQQ010000029.1"/>
</dbReference>
<feature type="transmembrane region" description="Helical" evidence="10">
    <location>
        <begin position="125"/>
        <end position="144"/>
    </location>
</feature>
<dbReference type="PATRIC" id="fig|49338.4.peg.2764"/>
<proteinExistence type="inferred from homology"/>
<comment type="catalytic activity">
    <reaction evidence="9">
        <text>Typically cleaves a -Gly-|-Phe- bond to release an N-terminal, basic peptide of 5-8 residues from type IV prepilin, and then N-methylates the new N-terminal amino group, the methyl donor being S-adenosyl-L-methionine.</text>
        <dbReference type="EC" id="3.4.23.43"/>
    </reaction>
</comment>
<feature type="domain" description="Prepilin peptidase A24 N-terminal" evidence="12">
    <location>
        <begin position="11"/>
        <end position="93"/>
    </location>
</feature>
<keyword evidence="3" id="KW-1003">Cell membrane</keyword>
<sequence>MGIELSILSGIWGVIIGSFLNVVIYRVPQEKSIIHPGSHCTACGHNLRPWELVPVLSFLILRGRCARCQEKISWRYPLIEALNGVLYFYAAWMNHSDSFLQLGVNFYFLSTLLVLAVIDWDTCRLPDVFTLPLLGVGIGAGFLLPQGPSGWESLATAVGVGGVFWLITRLYPEGMGLGDIKLIAGLGTFLGFPEALIAIFIASFTGSIGGLIMLSFKKRSFREQIPFGPYLVLGGWVVFFWGQTILSFYDSLF</sequence>
<dbReference type="Pfam" id="PF06750">
    <property type="entry name" value="A24_N_bact"/>
    <property type="match status" value="1"/>
</dbReference>
<evidence type="ECO:0000256" key="9">
    <source>
        <dbReference type="RuleBase" id="RU003794"/>
    </source>
</evidence>
<feature type="transmembrane region" description="Helical" evidence="10">
    <location>
        <begin position="98"/>
        <end position="118"/>
    </location>
</feature>
<dbReference type="EMBL" id="LK996017">
    <property type="protein sequence ID" value="CDX02461.1"/>
    <property type="molecule type" value="Genomic_DNA"/>
</dbReference>
<keyword evidence="9 13" id="KW-0489">Methyltransferase</keyword>
<accession>A0A098B3M3</accession>
<protein>
    <recommendedName>
        <fullName evidence="9">Prepilin leader peptidase/N-methyltransferase</fullName>
        <ecNumber evidence="9">2.1.1.-</ecNumber>
        <ecNumber evidence="9">3.4.23.43</ecNumber>
    </recommendedName>
</protein>
<dbReference type="GO" id="GO:0005886">
    <property type="term" value="C:plasma membrane"/>
    <property type="evidence" value="ECO:0007669"/>
    <property type="project" value="UniProtKB-SubCell"/>
</dbReference>
<dbReference type="AlphaFoldDB" id="A0A098B3M3"/>
<dbReference type="InterPro" id="IPR000045">
    <property type="entry name" value="Prepilin_IV_endopep_pep"/>
</dbReference>
<dbReference type="GO" id="GO:0008168">
    <property type="term" value="F:methyltransferase activity"/>
    <property type="evidence" value="ECO:0007669"/>
    <property type="project" value="UniProtKB-KW"/>
</dbReference>
<feature type="domain" description="Prepilin type IV endopeptidase peptidase" evidence="11">
    <location>
        <begin position="107"/>
        <end position="209"/>
    </location>
</feature>
<dbReference type="PANTHER" id="PTHR30487:SF0">
    <property type="entry name" value="PREPILIN LEADER PEPTIDASE_N-METHYLTRANSFERASE-RELATED"/>
    <property type="match status" value="1"/>
</dbReference>
<comment type="function">
    <text evidence="9">Plays an essential role in type IV pili and type II pseudopili formation by proteolytically removing the leader sequence from substrate proteins and subsequently monomethylating the alpha-amino group of the newly exposed N-terminal phenylalanine.</text>
</comment>
<dbReference type="EC" id="2.1.1.-" evidence="9"/>
<feature type="transmembrane region" description="Helical" evidence="10">
    <location>
        <begin position="6"/>
        <end position="25"/>
    </location>
</feature>
<feature type="transmembrane region" description="Helical" evidence="10">
    <location>
        <begin position="195"/>
        <end position="216"/>
    </location>
</feature>
<evidence type="ECO:0000313" key="13">
    <source>
        <dbReference type="EMBL" id="CDX02461.1"/>
    </source>
</evidence>
<dbReference type="GO" id="GO:0006465">
    <property type="term" value="P:signal peptide processing"/>
    <property type="evidence" value="ECO:0007669"/>
    <property type="project" value="TreeGrafter"/>
</dbReference>
<keyword evidence="4" id="KW-0997">Cell inner membrane</keyword>
<keyword evidence="7 10" id="KW-0472">Membrane</keyword>
<evidence type="ECO:0000259" key="11">
    <source>
        <dbReference type="Pfam" id="PF01478"/>
    </source>
</evidence>
<feature type="transmembrane region" description="Helical" evidence="10">
    <location>
        <begin position="228"/>
        <end position="249"/>
    </location>
</feature>
<organism evidence="13">
    <name type="scientific">Desulfitobacterium hafniense</name>
    <name type="common">Desulfitobacterium frappieri</name>
    <dbReference type="NCBI Taxonomy" id="49338"/>
    <lineage>
        <taxon>Bacteria</taxon>
        <taxon>Bacillati</taxon>
        <taxon>Bacillota</taxon>
        <taxon>Clostridia</taxon>
        <taxon>Eubacteriales</taxon>
        <taxon>Desulfitobacteriaceae</taxon>
        <taxon>Desulfitobacterium</taxon>
    </lineage>
</organism>
<dbReference type="Pfam" id="PF01478">
    <property type="entry name" value="Peptidase_A24"/>
    <property type="match status" value="1"/>
</dbReference>
<evidence type="ECO:0000259" key="12">
    <source>
        <dbReference type="Pfam" id="PF06750"/>
    </source>
</evidence>
<keyword evidence="5 9" id="KW-0812">Transmembrane</keyword>
<dbReference type="GO" id="GO:0004190">
    <property type="term" value="F:aspartic-type endopeptidase activity"/>
    <property type="evidence" value="ECO:0007669"/>
    <property type="project" value="UniProtKB-EC"/>
</dbReference>
<dbReference type="Gene3D" id="1.20.120.1220">
    <property type="match status" value="1"/>
</dbReference>
<dbReference type="EC" id="3.4.23.43" evidence="9"/>
<gene>
    <name evidence="13" type="ORF">DPCES_2574</name>
</gene>
<comment type="subcellular location">
    <subcellularLocation>
        <location evidence="1">Cell inner membrane</location>
        <topology evidence="1">Multi-pass membrane protein</topology>
    </subcellularLocation>
    <subcellularLocation>
        <location evidence="9">Cell membrane</location>
        <topology evidence="9">Multi-pass membrane protein</topology>
    </subcellularLocation>
</comment>
<evidence type="ECO:0000256" key="7">
    <source>
        <dbReference type="ARBA" id="ARBA00023136"/>
    </source>
</evidence>
<evidence type="ECO:0000256" key="5">
    <source>
        <dbReference type="ARBA" id="ARBA00022692"/>
    </source>
</evidence>
<keyword evidence="9 13" id="KW-0378">Hydrolase</keyword>
<evidence type="ECO:0000256" key="4">
    <source>
        <dbReference type="ARBA" id="ARBA00022519"/>
    </source>
</evidence>
<reference evidence="13" key="1">
    <citation type="submission" date="2014-07" db="EMBL/GenBank/DDBJ databases">
        <authorList>
            <person name="Hornung V.Bastian."/>
        </authorList>
    </citation>
    <scope>NUCLEOTIDE SEQUENCE</scope>
    <source>
        <strain evidence="13">PCE-S</strain>
    </source>
</reference>
<evidence type="ECO:0000256" key="1">
    <source>
        <dbReference type="ARBA" id="ARBA00004429"/>
    </source>
</evidence>
<dbReference type="InterPro" id="IPR010627">
    <property type="entry name" value="Prepilin_pept_A24_N"/>
</dbReference>
<evidence type="ECO:0000256" key="3">
    <source>
        <dbReference type="ARBA" id="ARBA00022475"/>
    </source>
</evidence>
<keyword evidence="9" id="KW-0645">Protease</keyword>